<keyword evidence="2" id="KW-1133">Transmembrane helix</keyword>
<gene>
    <name evidence="3" type="ORF">K458DRAFT_488208</name>
</gene>
<protein>
    <submittedName>
        <fullName evidence="3">Uncharacterized protein</fullName>
    </submittedName>
</protein>
<evidence type="ECO:0000313" key="4">
    <source>
        <dbReference type="Proteomes" id="UP000799291"/>
    </source>
</evidence>
<feature type="transmembrane region" description="Helical" evidence="2">
    <location>
        <begin position="58"/>
        <end position="81"/>
    </location>
</feature>
<dbReference type="Proteomes" id="UP000799291">
    <property type="component" value="Unassembled WGS sequence"/>
</dbReference>
<feature type="transmembrane region" description="Helical" evidence="2">
    <location>
        <begin position="237"/>
        <end position="255"/>
    </location>
</feature>
<feature type="transmembrane region" description="Helical" evidence="2">
    <location>
        <begin position="120"/>
        <end position="145"/>
    </location>
</feature>
<evidence type="ECO:0000256" key="1">
    <source>
        <dbReference type="SAM" id="MobiDB-lite"/>
    </source>
</evidence>
<dbReference type="EMBL" id="MU005585">
    <property type="protein sequence ID" value="KAF2682992.1"/>
    <property type="molecule type" value="Genomic_DNA"/>
</dbReference>
<sequence length="320" mass="36492">MVPRKSPLSDSSATMERAGAREEASSDLEKPLLKTQEDLTLIPYTLYDRFLEGFVHSIFALLLPLSAIALVVVTIRIGWFLTGPDAAEILVPSAHLYNKGVREPYPIGTIFKFNEKATKFSFGATFVAIFVGFISLAWAWICLWVPREANLRKPMGTLSETLMDHQLLSGAFAGGAFIYTTYYERDAARGDGCYTHVDWKGRLVAKCSPESAACYTNYWPDILSDYDPRSLCREARIARYLTLVVALCTTALYTVHAHHERLRHRYTSQEQRREQVEKDEEQETSRWKEKSRTRKAFEIIGRVLLFTNGVLGAIKWYREN</sequence>
<proteinExistence type="predicted"/>
<dbReference type="AlphaFoldDB" id="A0A6G1IXK6"/>
<name>A0A6G1IXK6_9PLEO</name>
<keyword evidence="4" id="KW-1185">Reference proteome</keyword>
<keyword evidence="2" id="KW-0812">Transmembrane</keyword>
<feature type="compositionally biased region" description="Basic and acidic residues" evidence="1">
    <location>
        <begin position="18"/>
        <end position="28"/>
    </location>
</feature>
<accession>A0A6G1IXK6</accession>
<feature type="region of interest" description="Disordered" evidence="1">
    <location>
        <begin position="1"/>
        <end position="28"/>
    </location>
</feature>
<feature type="region of interest" description="Disordered" evidence="1">
    <location>
        <begin position="266"/>
        <end position="287"/>
    </location>
</feature>
<dbReference type="OrthoDB" id="10479521at2759"/>
<keyword evidence="2" id="KW-0472">Membrane</keyword>
<organism evidence="3 4">
    <name type="scientific">Lentithecium fluviatile CBS 122367</name>
    <dbReference type="NCBI Taxonomy" id="1168545"/>
    <lineage>
        <taxon>Eukaryota</taxon>
        <taxon>Fungi</taxon>
        <taxon>Dikarya</taxon>
        <taxon>Ascomycota</taxon>
        <taxon>Pezizomycotina</taxon>
        <taxon>Dothideomycetes</taxon>
        <taxon>Pleosporomycetidae</taxon>
        <taxon>Pleosporales</taxon>
        <taxon>Massarineae</taxon>
        <taxon>Lentitheciaceae</taxon>
        <taxon>Lentithecium</taxon>
    </lineage>
</organism>
<reference evidence="3" key="1">
    <citation type="journal article" date="2020" name="Stud. Mycol.">
        <title>101 Dothideomycetes genomes: a test case for predicting lifestyles and emergence of pathogens.</title>
        <authorList>
            <person name="Haridas S."/>
            <person name="Albert R."/>
            <person name="Binder M."/>
            <person name="Bloem J."/>
            <person name="Labutti K."/>
            <person name="Salamov A."/>
            <person name="Andreopoulos B."/>
            <person name="Baker S."/>
            <person name="Barry K."/>
            <person name="Bills G."/>
            <person name="Bluhm B."/>
            <person name="Cannon C."/>
            <person name="Castanera R."/>
            <person name="Culley D."/>
            <person name="Daum C."/>
            <person name="Ezra D."/>
            <person name="Gonzalez J."/>
            <person name="Henrissat B."/>
            <person name="Kuo A."/>
            <person name="Liang C."/>
            <person name="Lipzen A."/>
            <person name="Lutzoni F."/>
            <person name="Magnuson J."/>
            <person name="Mondo S."/>
            <person name="Nolan M."/>
            <person name="Ohm R."/>
            <person name="Pangilinan J."/>
            <person name="Park H.-J."/>
            <person name="Ramirez L."/>
            <person name="Alfaro M."/>
            <person name="Sun H."/>
            <person name="Tritt A."/>
            <person name="Yoshinaga Y."/>
            <person name="Zwiers L.-H."/>
            <person name="Turgeon B."/>
            <person name="Goodwin S."/>
            <person name="Spatafora J."/>
            <person name="Crous P."/>
            <person name="Grigoriev I."/>
        </authorList>
    </citation>
    <scope>NUCLEOTIDE SEQUENCE</scope>
    <source>
        <strain evidence="3">CBS 122367</strain>
    </source>
</reference>
<evidence type="ECO:0000256" key="2">
    <source>
        <dbReference type="SAM" id="Phobius"/>
    </source>
</evidence>
<evidence type="ECO:0000313" key="3">
    <source>
        <dbReference type="EMBL" id="KAF2682992.1"/>
    </source>
</evidence>